<name>A0ABU0R5B5_9MICO</name>
<sequence>MAGMASEHPPVASGASDFRVPTERAGVASRAQGQALTLGIIVGGAIVALGTWGLVSSISGGREPDSNTSLPAIFFILFGLAVLVAMVAAVNRWRRNLRQAVGDDGVVLAVDGQRVGLGAFGPVDWTEIREIEFRDRRSGDGVFRGTPGAYGRVLGFHLRMRGGKSEMDVLVTLHDAARARAAERSGAASGMVRDEGGRAVLRLPFGAALPVTAFHDAFRAVETVAAARGVAVRYDDGASV</sequence>
<feature type="transmembrane region" description="Helical" evidence="1">
    <location>
        <begin position="35"/>
        <end position="58"/>
    </location>
</feature>
<accession>A0ABU0R5B5</accession>
<comment type="caution">
    <text evidence="2">The sequence shown here is derived from an EMBL/GenBank/DDBJ whole genome shotgun (WGS) entry which is preliminary data.</text>
</comment>
<organism evidence="2 3">
    <name type="scientific">Agromyces ramosus</name>
    <dbReference type="NCBI Taxonomy" id="33879"/>
    <lineage>
        <taxon>Bacteria</taxon>
        <taxon>Bacillati</taxon>
        <taxon>Actinomycetota</taxon>
        <taxon>Actinomycetes</taxon>
        <taxon>Micrococcales</taxon>
        <taxon>Microbacteriaceae</taxon>
        <taxon>Agromyces</taxon>
    </lineage>
</organism>
<keyword evidence="3" id="KW-1185">Reference proteome</keyword>
<reference evidence="2 3" key="1">
    <citation type="submission" date="2023-07" db="EMBL/GenBank/DDBJ databases">
        <title>Comparative genomics of wheat-associated soil bacteria to identify genetic determinants of phenazine resistance.</title>
        <authorList>
            <person name="Mouncey N."/>
        </authorList>
    </citation>
    <scope>NUCLEOTIDE SEQUENCE [LARGE SCALE GENOMIC DNA]</scope>
    <source>
        <strain evidence="2 3">V3I3</strain>
    </source>
</reference>
<gene>
    <name evidence="2" type="ORF">QFZ26_000819</name>
</gene>
<feature type="transmembrane region" description="Helical" evidence="1">
    <location>
        <begin position="70"/>
        <end position="90"/>
    </location>
</feature>
<evidence type="ECO:0000313" key="2">
    <source>
        <dbReference type="EMBL" id="MDQ0893264.1"/>
    </source>
</evidence>
<dbReference type="EMBL" id="JAUSYY010000001">
    <property type="protein sequence ID" value="MDQ0893264.1"/>
    <property type="molecule type" value="Genomic_DNA"/>
</dbReference>
<keyword evidence="1" id="KW-0472">Membrane</keyword>
<keyword evidence="1" id="KW-0812">Transmembrane</keyword>
<proteinExistence type="predicted"/>
<evidence type="ECO:0000256" key="1">
    <source>
        <dbReference type="SAM" id="Phobius"/>
    </source>
</evidence>
<evidence type="ECO:0000313" key="3">
    <source>
        <dbReference type="Proteomes" id="UP001239083"/>
    </source>
</evidence>
<protein>
    <submittedName>
        <fullName evidence="2">Uncharacterized protein</fullName>
    </submittedName>
</protein>
<dbReference type="Proteomes" id="UP001239083">
    <property type="component" value="Unassembled WGS sequence"/>
</dbReference>
<keyword evidence="1" id="KW-1133">Transmembrane helix</keyword>